<name>A0A2B7Z1K1_POLH7</name>
<dbReference type="CDD" id="cd08771">
    <property type="entry name" value="DLP_1"/>
    <property type="match status" value="1"/>
</dbReference>
<feature type="region of interest" description="Disordered" evidence="3">
    <location>
        <begin position="686"/>
        <end position="849"/>
    </location>
</feature>
<dbReference type="OrthoDB" id="415706at2759"/>
<feature type="compositionally biased region" description="Low complexity" evidence="3">
    <location>
        <begin position="826"/>
        <end position="844"/>
    </location>
</feature>
<dbReference type="GO" id="GO:0005525">
    <property type="term" value="F:GTP binding"/>
    <property type="evidence" value="ECO:0007669"/>
    <property type="project" value="InterPro"/>
</dbReference>
<gene>
    <name evidence="5" type="ORF">AJ80_01069</name>
</gene>
<dbReference type="GO" id="GO:0008017">
    <property type="term" value="F:microtubule binding"/>
    <property type="evidence" value="ECO:0007669"/>
    <property type="project" value="TreeGrafter"/>
</dbReference>
<dbReference type="Pfam" id="PF00350">
    <property type="entry name" value="Dynamin_N"/>
    <property type="match status" value="1"/>
</dbReference>
<feature type="compositionally biased region" description="Pro residues" evidence="3">
    <location>
        <begin position="420"/>
        <end position="431"/>
    </location>
</feature>
<dbReference type="PROSITE" id="PS51388">
    <property type="entry name" value="GED"/>
    <property type="match status" value="1"/>
</dbReference>
<keyword evidence="6" id="KW-1185">Reference proteome</keyword>
<organism evidence="5 6">
    <name type="scientific">Polytolypa hystricis (strain UAMH7299)</name>
    <dbReference type="NCBI Taxonomy" id="1447883"/>
    <lineage>
        <taxon>Eukaryota</taxon>
        <taxon>Fungi</taxon>
        <taxon>Dikarya</taxon>
        <taxon>Ascomycota</taxon>
        <taxon>Pezizomycotina</taxon>
        <taxon>Eurotiomycetes</taxon>
        <taxon>Eurotiomycetidae</taxon>
        <taxon>Onygenales</taxon>
        <taxon>Onygenales incertae sedis</taxon>
        <taxon>Polytolypa</taxon>
    </lineage>
</organism>
<dbReference type="InterPro" id="IPR020850">
    <property type="entry name" value="GED_dom"/>
</dbReference>
<dbReference type="GO" id="GO:0016559">
    <property type="term" value="P:peroxisome fission"/>
    <property type="evidence" value="ECO:0007669"/>
    <property type="project" value="TreeGrafter"/>
</dbReference>
<protein>
    <recommendedName>
        <fullName evidence="4">GED domain-containing protein</fullName>
    </recommendedName>
</protein>
<dbReference type="GO" id="GO:0000266">
    <property type="term" value="P:mitochondrial fission"/>
    <property type="evidence" value="ECO:0007669"/>
    <property type="project" value="TreeGrafter"/>
</dbReference>
<dbReference type="GO" id="GO:0005874">
    <property type="term" value="C:microtubule"/>
    <property type="evidence" value="ECO:0007669"/>
    <property type="project" value="TreeGrafter"/>
</dbReference>
<dbReference type="PANTHER" id="PTHR11566">
    <property type="entry name" value="DYNAMIN"/>
    <property type="match status" value="1"/>
</dbReference>
<dbReference type="SUPFAM" id="SSF52540">
    <property type="entry name" value="P-loop containing nucleoside triphosphate hydrolases"/>
    <property type="match status" value="1"/>
</dbReference>
<feature type="domain" description="GED" evidence="4">
    <location>
        <begin position="578"/>
        <end position="669"/>
    </location>
</feature>
<evidence type="ECO:0000256" key="2">
    <source>
        <dbReference type="ARBA" id="ARBA00023134"/>
    </source>
</evidence>
<dbReference type="PANTHER" id="PTHR11566:SF149">
    <property type="entry name" value="GTPASE, PUTATIVE (AFU_ORTHOLOGUE AFUA_6G11890)-RELATED"/>
    <property type="match status" value="1"/>
</dbReference>
<evidence type="ECO:0000256" key="3">
    <source>
        <dbReference type="SAM" id="MobiDB-lite"/>
    </source>
</evidence>
<dbReference type="GO" id="GO:0003924">
    <property type="term" value="F:GTPase activity"/>
    <property type="evidence" value="ECO:0007669"/>
    <property type="project" value="InterPro"/>
</dbReference>
<dbReference type="EMBL" id="PDNA01000009">
    <property type="protein sequence ID" value="PGH27113.1"/>
    <property type="molecule type" value="Genomic_DNA"/>
</dbReference>
<dbReference type="Proteomes" id="UP000224634">
    <property type="component" value="Unassembled WGS sequence"/>
</dbReference>
<dbReference type="InterPro" id="IPR001401">
    <property type="entry name" value="Dynamin_GTPase"/>
</dbReference>
<keyword evidence="1" id="KW-0547">Nucleotide-binding</keyword>
<dbReference type="PRINTS" id="PR00195">
    <property type="entry name" value="DYNAMIN"/>
</dbReference>
<feature type="region of interest" description="Disordered" evidence="3">
    <location>
        <begin position="409"/>
        <end position="433"/>
    </location>
</feature>
<dbReference type="Pfam" id="PF01031">
    <property type="entry name" value="Dynamin_M"/>
    <property type="match status" value="1"/>
</dbReference>
<proteinExistence type="predicted"/>
<comment type="caution">
    <text evidence="5">The sequence shown here is derived from an EMBL/GenBank/DDBJ whole genome shotgun (WGS) entry which is preliminary data.</text>
</comment>
<keyword evidence="2" id="KW-0342">GTP-binding</keyword>
<evidence type="ECO:0000313" key="6">
    <source>
        <dbReference type="Proteomes" id="UP000224634"/>
    </source>
</evidence>
<reference evidence="5 6" key="1">
    <citation type="submission" date="2017-10" db="EMBL/GenBank/DDBJ databases">
        <title>Comparative genomics in systemic dimorphic fungi from Ajellomycetaceae.</title>
        <authorList>
            <person name="Munoz J.F."/>
            <person name="Mcewen J.G."/>
            <person name="Clay O.K."/>
            <person name="Cuomo C.A."/>
        </authorList>
    </citation>
    <scope>NUCLEOTIDE SEQUENCE [LARGE SCALE GENOMIC DNA]</scope>
    <source>
        <strain evidence="5 6">UAMH7299</strain>
    </source>
</reference>
<evidence type="ECO:0000259" key="4">
    <source>
        <dbReference type="PROSITE" id="PS51388"/>
    </source>
</evidence>
<dbReference type="InterPro" id="IPR022812">
    <property type="entry name" value="Dynamin"/>
</dbReference>
<dbReference type="GO" id="GO:0048312">
    <property type="term" value="P:intracellular distribution of mitochondria"/>
    <property type="evidence" value="ECO:0007669"/>
    <property type="project" value="TreeGrafter"/>
</dbReference>
<feature type="compositionally biased region" description="Polar residues" evidence="3">
    <location>
        <begin position="715"/>
        <end position="734"/>
    </location>
</feature>
<feature type="compositionally biased region" description="Low complexity" evidence="3">
    <location>
        <begin position="688"/>
        <end position="707"/>
    </location>
</feature>
<dbReference type="GO" id="GO:0005739">
    <property type="term" value="C:mitochondrion"/>
    <property type="evidence" value="ECO:0007669"/>
    <property type="project" value="TreeGrafter"/>
</dbReference>
<dbReference type="GO" id="GO:0006897">
    <property type="term" value="P:endocytosis"/>
    <property type="evidence" value="ECO:0007669"/>
    <property type="project" value="TreeGrafter"/>
</dbReference>
<evidence type="ECO:0000256" key="1">
    <source>
        <dbReference type="ARBA" id="ARBA00022741"/>
    </source>
</evidence>
<dbReference type="InterPro" id="IPR045063">
    <property type="entry name" value="Dynamin_N"/>
</dbReference>
<accession>A0A2B7Z1K1</accession>
<sequence length="867" mass="96480">MLDEVDPLSLKLLHSKVQADLLDKIDELSTLGLHRRVVLPQLVLCGDQNSGKTLVFEAITGVSLPANHGLCTRFATEVVLRRSREVSASVKIRPGPNASPDYRHKLGVFARTHNWLRDIPKLFSEARLIMGLSQDGRYSQDVLQLEISGPTLPNLSVVDLPGLIKAPGDNQTLEDVGVARKITESYMNNPQNIMLAVASAEHPLSQQVVLHMIKSCSPRTMGIITKPDALRPGSSIEETFYARVKNQDTPLRLGWHVLRNADSYQRSSRDFERDDMEHLFFSTTLPWKMLSSTAMGIDSLRNRLNKILLGQIESHLATLSSDIRKELEMSRTLLSKLGPSRTSTGEQRVYLTGVAEKFQLLSRSAVLGEYNNDFFRYHPQTSLRRLRSVVRNWAEEFAEDMEVRGHSYHIYDDSTSGTPNVPPSNPSPDDPQPVARSTFINGLSELLKQSKGRELRGLVNSQVVGELFIRYSLKWATMARAHVFEIWKKVKQFLDDLLHHVAGVTVGEAIIRELLDYDMGEKLEKLYEKIDELLAPYKRVMPSTLNRKLTAKINRLRARSSAQYPENEQGDEHDLAVCSDLLDCMQEYYSIALSVFIDNVAGLAIENCLVEGLDEMLSPSKVARMSDADLELLVADSEDVELSRSQLSRKVRVLGEAMSSCRRCEMLALESTSQLYREPSQVARESLATTVTSTTTTTTSSSASRTSRFPDSDTEISVSPSSPKLANDIPTNILRSFPTPGQPDHDHPSTPLEQIESMSEPGSPMIEKLTPPPKSPARTMSVSTDGSRKESTRSMFSKSLGRKKISKKQSVISEDKRARWSPSPVPSTNTTSTSNSASTSSPHPSKMPTKVVTFTHLPLAMGVVATR</sequence>
<dbReference type="Gene3D" id="3.40.50.300">
    <property type="entry name" value="P-loop containing nucleotide triphosphate hydrolases"/>
    <property type="match status" value="1"/>
</dbReference>
<dbReference type="InterPro" id="IPR027417">
    <property type="entry name" value="P-loop_NTPase"/>
</dbReference>
<dbReference type="STRING" id="1447883.A0A2B7Z1K1"/>
<evidence type="ECO:0000313" key="5">
    <source>
        <dbReference type="EMBL" id="PGH27113.1"/>
    </source>
</evidence>
<dbReference type="InterPro" id="IPR000375">
    <property type="entry name" value="Dynamin_stalk"/>
</dbReference>
<dbReference type="GO" id="GO:0016020">
    <property type="term" value="C:membrane"/>
    <property type="evidence" value="ECO:0007669"/>
    <property type="project" value="TreeGrafter"/>
</dbReference>
<dbReference type="SMART" id="SM00053">
    <property type="entry name" value="DYNc"/>
    <property type="match status" value="1"/>
</dbReference>
<dbReference type="AlphaFoldDB" id="A0A2B7Z1K1"/>